<dbReference type="Gene3D" id="2.40.128.130">
    <property type="entry name" value="Autotransporter beta-domain"/>
    <property type="match status" value="1"/>
</dbReference>
<dbReference type="SMART" id="SM00869">
    <property type="entry name" value="Autotransporter"/>
    <property type="match status" value="1"/>
</dbReference>
<feature type="active site" description="Nucleophile" evidence="4">
    <location>
        <position position="40"/>
    </location>
</feature>
<dbReference type="InterPro" id="IPR001087">
    <property type="entry name" value="GDSL"/>
</dbReference>
<accession>A0A0U5LAA8</accession>
<comment type="similarity">
    <text evidence="1">Belongs to the 'GDSL' lipolytic enzyme family.</text>
</comment>
<evidence type="ECO:0000256" key="2">
    <source>
        <dbReference type="ARBA" id="ARBA00022729"/>
    </source>
</evidence>
<dbReference type="SUPFAM" id="SSF103515">
    <property type="entry name" value="Autotransporter"/>
    <property type="match status" value="1"/>
</dbReference>
<dbReference type="InterPro" id="IPR051058">
    <property type="entry name" value="GDSL_Est/Lipase"/>
</dbReference>
<feature type="active site" evidence="4">
    <location>
        <position position="334"/>
    </location>
</feature>
<dbReference type="EC" id="3.1.1.3" evidence="6"/>
<dbReference type="InterPro" id="IPR005546">
    <property type="entry name" value="Autotransporte_beta"/>
</dbReference>
<dbReference type="PIRSF" id="PIRSF037375">
    <property type="entry name" value="Autotrns_EstA"/>
    <property type="match status" value="1"/>
</dbReference>
<evidence type="ECO:0000256" key="4">
    <source>
        <dbReference type="PIRSR" id="PIRSR037375-1"/>
    </source>
</evidence>
<dbReference type="STRING" id="1619313.EM595_3420"/>
<dbReference type="AlphaFoldDB" id="A0A0U5LAA8"/>
<dbReference type="Pfam" id="PF03797">
    <property type="entry name" value="Autotransporter"/>
    <property type="match status" value="1"/>
</dbReference>
<dbReference type="InterPro" id="IPR036514">
    <property type="entry name" value="SGNH_hydro_sf"/>
</dbReference>
<dbReference type="RefSeq" id="WP_067434879.1">
    <property type="nucleotide sequence ID" value="NZ_LN907827.1"/>
</dbReference>
<evidence type="ECO:0000313" key="7">
    <source>
        <dbReference type="Proteomes" id="UP000059419"/>
    </source>
</evidence>
<feature type="domain" description="Autotransporter" evidence="5">
    <location>
        <begin position="387"/>
        <end position="662"/>
    </location>
</feature>
<dbReference type="PATRIC" id="fig|1619313.3.peg.3548"/>
<dbReference type="PANTHER" id="PTHR45648:SF22">
    <property type="entry name" value="GDSL LIPASE_ACYLHYDROLASE FAMILY PROTEIN (AFU_ORTHOLOGUE AFUA_4G14700)"/>
    <property type="match status" value="1"/>
</dbReference>
<dbReference type="KEGG" id="ege:EM595_3420"/>
<keyword evidence="2" id="KW-0732">Signal</keyword>
<evidence type="ECO:0000259" key="5">
    <source>
        <dbReference type="PROSITE" id="PS51208"/>
    </source>
</evidence>
<dbReference type="Pfam" id="PF00657">
    <property type="entry name" value="Lipase_GDSL"/>
    <property type="match status" value="1"/>
</dbReference>
<dbReference type="GO" id="GO:0004806">
    <property type="term" value="F:triacylglycerol lipase activity"/>
    <property type="evidence" value="ECO:0007669"/>
    <property type="project" value="UniProtKB-EC"/>
</dbReference>
<dbReference type="InterPro" id="IPR017186">
    <property type="entry name" value="Lipase_autotranspt_EstA"/>
</dbReference>
<feature type="active site" evidence="4">
    <location>
        <position position="331"/>
    </location>
</feature>
<dbReference type="PROSITE" id="PS51208">
    <property type="entry name" value="AUTOTRANSPORTER"/>
    <property type="match status" value="1"/>
</dbReference>
<evidence type="ECO:0000256" key="3">
    <source>
        <dbReference type="ARBA" id="ARBA00022801"/>
    </source>
</evidence>
<gene>
    <name evidence="6" type="primary">lip-1</name>
    <name evidence="6" type="ORF">EM595_3420</name>
</gene>
<organism evidence="6 7">
    <name type="scientific">Duffyella gerundensis</name>
    <dbReference type="NCBI Taxonomy" id="1619313"/>
    <lineage>
        <taxon>Bacteria</taxon>
        <taxon>Pseudomonadati</taxon>
        <taxon>Pseudomonadota</taxon>
        <taxon>Gammaproteobacteria</taxon>
        <taxon>Enterobacterales</taxon>
        <taxon>Erwiniaceae</taxon>
        <taxon>Duffyella</taxon>
    </lineage>
</organism>
<evidence type="ECO:0000256" key="1">
    <source>
        <dbReference type="ARBA" id="ARBA00008668"/>
    </source>
</evidence>
<keyword evidence="7" id="KW-1185">Reference proteome</keyword>
<sequence length="662" mass="70004">MLQKIQYPLRLVAGAVSTALLLASPLPGYAWDQFYVFGDSLSDSGNVGRYTWDGSAHPLYDDILAEKIQQSLVPSSAGGTNYAAGGAVATPALDADNNTQQQLQTYLNANGGRADGNGLYVHWVGGNDLAAAALNPLAAERIVSSSAAAAASQVNTLLNAGAGTVIVPTVPNIGATPALLEAIISVGLAPVSGNALEAAFSALASQGTANANERNEAVRNAFYAAAGSATAVPALQQAIADRLYQAWQTLSTQAQALTDSYNQQEERYLAQYRGNIVRVDINGLFNEVIADPARYGLSNTAGMACPPGVSAAQCSSSAPGFSRDQAYLFADRLHPSPATHLLIGDYIQSVLDGPLQATALNQATMAMARDMQNTLDSRLQQQRSGEQSAGAVTVYGGYAGQHSDVETGAGDGDAVTHNLTLGVDYQLTDSWLVGVLASGSNDNQHPTPDYDYRMRGWLVSAYSAVTLFEQGYVSADLHFASADYDDITRNISLGPASRSEQGSTDGRQLGARVITGWDFPLGQAVTTGPVAKYAVDYSRVDGYQENGSDSTAMRFGDQTYHSQIGALGWRVDSRLGWINPWAEVSYNHQFGDNRWRASGGLKSTATRFSRESAEQDSNWVDVSVGANLPLTENVAAFASFTQTGGLSTGEQFMYNLGVSARF</sequence>
<name>A0A0U5LAA8_9GAMM</name>
<reference evidence="7" key="1">
    <citation type="submission" date="2015-11" db="EMBL/GenBank/DDBJ databases">
        <authorList>
            <person name="Blom J."/>
        </authorList>
    </citation>
    <scope>NUCLEOTIDE SEQUENCE [LARGE SCALE GENOMIC DNA]</scope>
</reference>
<dbReference type="Proteomes" id="UP000059419">
    <property type="component" value="Chromosome 1"/>
</dbReference>
<evidence type="ECO:0000313" key="6">
    <source>
        <dbReference type="EMBL" id="CUU25651.1"/>
    </source>
</evidence>
<keyword evidence="3 6" id="KW-0378">Hydrolase</keyword>
<dbReference type="InterPro" id="IPR036709">
    <property type="entry name" value="Autotransporte_beta_dom_sf"/>
</dbReference>
<protein>
    <submittedName>
        <fullName evidence="6">Lipase 1</fullName>
        <ecNumber evidence="6">3.1.1.3</ecNumber>
    </submittedName>
</protein>
<dbReference type="Gene3D" id="3.40.50.1110">
    <property type="entry name" value="SGNH hydrolase"/>
    <property type="match status" value="1"/>
</dbReference>
<dbReference type="SUPFAM" id="SSF52266">
    <property type="entry name" value="SGNH hydrolase"/>
    <property type="match status" value="1"/>
</dbReference>
<proteinExistence type="inferred from homology"/>
<dbReference type="EMBL" id="LN907827">
    <property type="protein sequence ID" value="CUU25651.1"/>
    <property type="molecule type" value="Genomic_DNA"/>
</dbReference>
<dbReference type="OrthoDB" id="5292073at2"/>
<dbReference type="PANTHER" id="PTHR45648">
    <property type="entry name" value="GDSL LIPASE/ACYLHYDROLASE FAMILY PROTEIN (AFU_ORTHOLOGUE AFUA_4G14700)"/>
    <property type="match status" value="1"/>
</dbReference>